<dbReference type="GO" id="GO:0005524">
    <property type="term" value="F:ATP binding"/>
    <property type="evidence" value="ECO:0007669"/>
    <property type="project" value="UniProtKB-KW"/>
</dbReference>
<evidence type="ECO:0000259" key="7">
    <source>
        <dbReference type="Pfam" id="PF00294"/>
    </source>
</evidence>
<proteinExistence type="inferred from homology"/>
<keyword evidence="2 6" id="KW-0808">Transferase</keyword>
<dbReference type="InterPro" id="IPR029056">
    <property type="entry name" value="Ribokinase-like"/>
</dbReference>
<dbReference type="RefSeq" id="WP_012246501.1">
    <property type="nucleotide sequence ID" value="NC_010168.1"/>
</dbReference>
<evidence type="ECO:0000256" key="6">
    <source>
        <dbReference type="PIRNR" id="PIRNR000535"/>
    </source>
</evidence>
<keyword evidence="4 8" id="KW-0418">Kinase</keyword>
<reference evidence="9" key="1">
    <citation type="journal article" date="2008" name="J. Bacteriol.">
        <title>Genome sequence of the fish pathogen Renibacterium salmoninarum suggests reductive evolution away from an environmental Arthrobacter ancestor.</title>
        <authorList>
            <person name="Wiens G.D."/>
            <person name="Rockey D.D."/>
            <person name="Wu Z."/>
            <person name="Chang J."/>
            <person name="Levy R."/>
            <person name="Crane S."/>
            <person name="Chen D.S."/>
            <person name="Capri G.R."/>
            <person name="Burnett J.R."/>
            <person name="Sudheesh P.S."/>
            <person name="Schipma M.J."/>
            <person name="Burd H."/>
            <person name="Bhattacharyya A."/>
            <person name="Rhodes L.D."/>
            <person name="Kaul R."/>
            <person name="Strom M.S."/>
        </authorList>
    </citation>
    <scope>NUCLEOTIDE SEQUENCE [LARGE SCALE GENOMIC DNA]</scope>
    <source>
        <strain evidence="9">ATCC 33209 / DSM 20767 / JCM 11484 / NBRC 15589 / NCIMB 2235</strain>
    </source>
</reference>
<name>A9WUI8_RENSM</name>
<keyword evidence="9" id="KW-1185">Reference proteome</keyword>
<dbReference type="HOGENOM" id="CLU_050013_0_0_11"/>
<gene>
    <name evidence="8" type="ordered locus">RSal33209_3141</name>
</gene>
<organism evidence="8 9">
    <name type="scientific">Renibacterium salmoninarum (strain ATCC 33209 / DSM 20767 / JCM 11484 / NBRC 15589 / NCIMB 2235)</name>
    <dbReference type="NCBI Taxonomy" id="288705"/>
    <lineage>
        <taxon>Bacteria</taxon>
        <taxon>Bacillati</taxon>
        <taxon>Actinomycetota</taxon>
        <taxon>Actinomycetes</taxon>
        <taxon>Micrococcales</taxon>
        <taxon>Micrococcaceae</taxon>
        <taxon>Renibacterium</taxon>
    </lineage>
</organism>
<dbReference type="EC" id="2.7.1.56" evidence="8"/>
<evidence type="ECO:0000256" key="5">
    <source>
        <dbReference type="ARBA" id="ARBA00022840"/>
    </source>
</evidence>
<dbReference type="InterPro" id="IPR017583">
    <property type="entry name" value="Tagatose/fructose_Pkinase"/>
</dbReference>
<evidence type="ECO:0000256" key="2">
    <source>
        <dbReference type="ARBA" id="ARBA00022679"/>
    </source>
</evidence>
<dbReference type="InterPro" id="IPR011611">
    <property type="entry name" value="PfkB_dom"/>
</dbReference>
<dbReference type="STRING" id="288705.RSal33209_3141"/>
<evidence type="ECO:0000256" key="4">
    <source>
        <dbReference type="ARBA" id="ARBA00022777"/>
    </source>
</evidence>
<dbReference type="PANTHER" id="PTHR46566">
    <property type="entry name" value="1-PHOSPHOFRUCTOKINASE-RELATED"/>
    <property type="match status" value="1"/>
</dbReference>
<dbReference type="GO" id="GO:0005829">
    <property type="term" value="C:cytosol"/>
    <property type="evidence" value="ECO:0007669"/>
    <property type="project" value="TreeGrafter"/>
</dbReference>
<dbReference type="eggNOG" id="COG1105">
    <property type="taxonomic scope" value="Bacteria"/>
</dbReference>
<dbReference type="KEGG" id="rsa:RSal33209_3141"/>
<dbReference type="EMBL" id="CP000910">
    <property type="protein sequence ID" value="ABY24859.1"/>
    <property type="molecule type" value="Genomic_DNA"/>
</dbReference>
<dbReference type="Pfam" id="PF00294">
    <property type="entry name" value="PfkB"/>
    <property type="match status" value="1"/>
</dbReference>
<keyword evidence="5" id="KW-0067">ATP-binding</keyword>
<dbReference type="PANTHER" id="PTHR46566:SF5">
    <property type="entry name" value="1-PHOSPHOFRUCTOKINASE"/>
    <property type="match status" value="1"/>
</dbReference>
<protein>
    <submittedName>
        <fullName evidence="8">1-phosphofructokinase</fullName>
        <ecNumber evidence="8">2.7.1.56</ecNumber>
    </submittedName>
</protein>
<comment type="similarity">
    <text evidence="1">Belongs to the carbohydrate kinase PfkB family.</text>
</comment>
<dbReference type="SUPFAM" id="SSF53613">
    <property type="entry name" value="Ribokinase-like"/>
    <property type="match status" value="1"/>
</dbReference>
<evidence type="ECO:0000313" key="9">
    <source>
        <dbReference type="Proteomes" id="UP000002007"/>
    </source>
</evidence>
<sequence length="319" mass="32483">MIVTLTPNPSLDRTIELGMPLARGEVQRAAAAQQQPGGKGVNIARALTASDVDCLALLPGSAEDAVLVALRSQGIAHLGLPISAALRSNVTITEPDGTTTKVNEPGPTLNLQQQADLISLTVQHAREADWLVLAGSLPPGVANDFYAQLIRVVRQELGAQAPLIAVDSSGAPFAEAVKAQPDLIKPNSEELAELTGADASQLEANPELAAQIAQDLVAAGVGAVLVTLGAKGAVLASPQGAWFAQSPKVVARSTVGAGDSALAGYLLAQVQNEPEQRCVQQAVAHGAAAAALPGSSVPALVQTQPDSITVIALTSKENS</sequence>
<dbReference type="PIRSF" id="PIRSF000535">
    <property type="entry name" value="1PFK/6PFK/LacC"/>
    <property type="match status" value="1"/>
</dbReference>
<keyword evidence="3" id="KW-0547">Nucleotide-binding</keyword>
<dbReference type="AlphaFoldDB" id="A9WUI8"/>
<feature type="domain" description="Carbohydrate kinase PfkB" evidence="7">
    <location>
        <begin position="15"/>
        <end position="296"/>
    </location>
</feature>
<evidence type="ECO:0000256" key="3">
    <source>
        <dbReference type="ARBA" id="ARBA00022741"/>
    </source>
</evidence>
<dbReference type="Proteomes" id="UP000002007">
    <property type="component" value="Chromosome"/>
</dbReference>
<dbReference type="Gene3D" id="3.40.1190.20">
    <property type="match status" value="1"/>
</dbReference>
<evidence type="ECO:0000256" key="1">
    <source>
        <dbReference type="ARBA" id="ARBA00010688"/>
    </source>
</evidence>
<evidence type="ECO:0000313" key="8">
    <source>
        <dbReference type="EMBL" id="ABY24859.1"/>
    </source>
</evidence>
<dbReference type="CDD" id="cd01164">
    <property type="entry name" value="FruK_PfkB_like"/>
    <property type="match status" value="1"/>
</dbReference>
<accession>A9WUI8</accession>
<dbReference type="GO" id="GO:0008662">
    <property type="term" value="F:1-phosphofructokinase activity"/>
    <property type="evidence" value="ECO:0007669"/>
    <property type="project" value="UniProtKB-EC"/>
</dbReference>
<dbReference type="NCBIfam" id="TIGR03168">
    <property type="entry name" value="1-PFK"/>
    <property type="match status" value="1"/>
</dbReference>